<sequence length="347" mass="38362">MAPEESQDKPVHVENEGTRVTDGRKRAKLRRHCARFWWIHVLVFIAIVLVVVLPVVFVAYPHQAQSAINKSTLMVTSQSFLNPAPDSVDLELNSLFLSNSSLHAKLDAFEADLTLEGSDTPFAQLSIPAIEAANGTQAHVNQRVLIKNKDQFFDYAKTQILSEEYVVHLKGKGGLKYGKLQKTTVNYNDKITLKGMNGLKGFNVTDFELITTSHPSDFNANGTVFIPNPTVTTYEMGNLTMDMFVGNVSIGNSTVENVVLRPGNNTFPLRALANQTAVVQLLFTDYKSGIFPVNIVSRGVIYDGEHLPYYEYALRSNNLTIHLNVIEVLEKAGLAGYLGINTTSTAR</sequence>
<dbReference type="InterPro" id="IPR022185">
    <property type="entry name" value="DUF3712"/>
</dbReference>
<feature type="transmembrane region" description="Helical" evidence="2">
    <location>
        <begin position="36"/>
        <end position="60"/>
    </location>
</feature>
<reference evidence="3 4" key="1">
    <citation type="submission" date="2015-01" db="EMBL/GenBank/DDBJ databases">
        <title>The Genome Sequence of Exophiala xenobiotica CBS118157.</title>
        <authorList>
            <consortium name="The Broad Institute Genomics Platform"/>
            <person name="Cuomo C."/>
            <person name="de Hoog S."/>
            <person name="Gorbushina A."/>
            <person name="Stielow B."/>
            <person name="Teixiera M."/>
            <person name="Abouelleil A."/>
            <person name="Chapman S.B."/>
            <person name="Priest M."/>
            <person name="Young S.K."/>
            <person name="Wortman J."/>
            <person name="Nusbaum C."/>
            <person name="Birren B."/>
        </authorList>
    </citation>
    <scope>NUCLEOTIDE SEQUENCE [LARGE SCALE GENOMIC DNA]</scope>
    <source>
        <strain evidence="3 4">CBS 118157</strain>
    </source>
</reference>
<dbReference type="Pfam" id="PF12505">
    <property type="entry name" value="DUF3712"/>
    <property type="match status" value="1"/>
</dbReference>
<organism evidence="3 4">
    <name type="scientific">Exophiala xenobiotica</name>
    <dbReference type="NCBI Taxonomy" id="348802"/>
    <lineage>
        <taxon>Eukaryota</taxon>
        <taxon>Fungi</taxon>
        <taxon>Dikarya</taxon>
        <taxon>Ascomycota</taxon>
        <taxon>Pezizomycotina</taxon>
        <taxon>Eurotiomycetes</taxon>
        <taxon>Chaetothyriomycetidae</taxon>
        <taxon>Chaetothyriales</taxon>
        <taxon>Herpotrichiellaceae</taxon>
        <taxon>Exophiala</taxon>
    </lineage>
</organism>
<dbReference type="GO" id="GO:0000329">
    <property type="term" value="C:fungal-type vacuole membrane"/>
    <property type="evidence" value="ECO:0007669"/>
    <property type="project" value="InterPro"/>
</dbReference>
<evidence type="ECO:0000256" key="1">
    <source>
        <dbReference type="SAM" id="MobiDB-lite"/>
    </source>
</evidence>
<accession>A0A0D2E9E3</accession>
<dbReference type="STRING" id="348802.A0A0D2E9E3"/>
<keyword evidence="2" id="KW-0472">Membrane</keyword>
<dbReference type="PANTHER" id="PTHR35895">
    <property type="entry name" value="CHROMOSOME 16, WHOLE GENOME SHOTGUN SEQUENCE"/>
    <property type="match status" value="1"/>
</dbReference>
<dbReference type="HOGENOM" id="CLU_035244_1_0_1"/>
<dbReference type="InterPro" id="IPR046368">
    <property type="entry name" value="Tag1"/>
</dbReference>
<evidence type="ECO:0000313" key="3">
    <source>
        <dbReference type="EMBL" id="KIW51993.1"/>
    </source>
</evidence>
<dbReference type="PANTHER" id="PTHR35895:SF1">
    <property type="entry name" value="LIPID-BINDING SERUM GLYCOPROTEIN C-TERMINAL DOMAIN-CONTAINING PROTEIN"/>
    <property type="match status" value="1"/>
</dbReference>
<feature type="region of interest" description="Disordered" evidence="1">
    <location>
        <begin position="1"/>
        <end position="22"/>
    </location>
</feature>
<gene>
    <name evidence="3" type="ORF">PV05_10658</name>
</gene>
<dbReference type="EMBL" id="KN847322">
    <property type="protein sequence ID" value="KIW51993.1"/>
    <property type="molecule type" value="Genomic_DNA"/>
</dbReference>
<evidence type="ECO:0000313" key="4">
    <source>
        <dbReference type="Proteomes" id="UP000054342"/>
    </source>
</evidence>
<keyword evidence="4" id="KW-1185">Reference proteome</keyword>
<protein>
    <submittedName>
        <fullName evidence="3">Uncharacterized protein</fullName>
    </submittedName>
</protein>
<dbReference type="Proteomes" id="UP000054342">
    <property type="component" value="Unassembled WGS sequence"/>
</dbReference>
<proteinExistence type="predicted"/>
<dbReference type="OrthoDB" id="10039566at2759"/>
<keyword evidence="2" id="KW-1133">Transmembrane helix</keyword>
<dbReference type="RefSeq" id="XP_013312577.1">
    <property type="nucleotide sequence ID" value="XM_013457123.1"/>
</dbReference>
<evidence type="ECO:0000256" key="2">
    <source>
        <dbReference type="SAM" id="Phobius"/>
    </source>
</evidence>
<dbReference type="GeneID" id="25332566"/>
<dbReference type="AlphaFoldDB" id="A0A0D2E9E3"/>
<keyword evidence="2" id="KW-0812">Transmembrane</keyword>
<name>A0A0D2E9E3_9EURO</name>